<feature type="transmembrane region" description="Helical" evidence="8">
    <location>
        <begin position="103"/>
        <end position="124"/>
    </location>
</feature>
<evidence type="ECO:0000313" key="9">
    <source>
        <dbReference type="EMBL" id="BCJ64723.1"/>
    </source>
</evidence>
<organism evidence="9 10">
    <name type="scientific">Polymorphospora rubra</name>
    <dbReference type="NCBI Taxonomy" id="338584"/>
    <lineage>
        <taxon>Bacteria</taxon>
        <taxon>Bacillati</taxon>
        <taxon>Actinomycetota</taxon>
        <taxon>Actinomycetes</taxon>
        <taxon>Micromonosporales</taxon>
        <taxon>Micromonosporaceae</taxon>
        <taxon>Polymorphospora</taxon>
    </lineage>
</organism>
<dbReference type="Pfam" id="PF01032">
    <property type="entry name" value="FecCD"/>
    <property type="match status" value="1"/>
</dbReference>
<dbReference type="CDD" id="cd06550">
    <property type="entry name" value="TM_ABC_iron-siderophores_like"/>
    <property type="match status" value="1"/>
</dbReference>
<dbReference type="SUPFAM" id="SSF81345">
    <property type="entry name" value="ABC transporter involved in vitamin B12 uptake, BtuC"/>
    <property type="match status" value="1"/>
</dbReference>
<dbReference type="PANTHER" id="PTHR30472">
    <property type="entry name" value="FERRIC ENTEROBACTIN TRANSPORT SYSTEM PERMEASE PROTEIN"/>
    <property type="match status" value="1"/>
</dbReference>
<dbReference type="GO" id="GO:0005886">
    <property type="term" value="C:plasma membrane"/>
    <property type="evidence" value="ECO:0007669"/>
    <property type="project" value="UniProtKB-SubCell"/>
</dbReference>
<feature type="transmembrane region" description="Helical" evidence="8">
    <location>
        <begin position="71"/>
        <end position="91"/>
    </location>
</feature>
<feature type="transmembrane region" description="Helical" evidence="8">
    <location>
        <begin position="252"/>
        <end position="276"/>
    </location>
</feature>
<evidence type="ECO:0000313" key="10">
    <source>
        <dbReference type="Proteomes" id="UP000680866"/>
    </source>
</evidence>
<keyword evidence="3" id="KW-0813">Transport</keyword>
<comment type="similarity">
    <text evidence="2">Belongs to the binding-protein-dependent transport system permease family. FecCD subfamily.</text>
</comment>
<name>A0A810MYR4_9ACTN</name>
<evidence type="ECO:0000256" key="5">
    <source>
        <dbReference type="ARBA" id="ARBA00022692"/>
    </source>
</evidence>
<feature type="transmembrane region" description="Helical" evidence="8">
    <location>
        <begin position="161"/>
        <end position="185"/>
    </location>
</feature>
<gene>
    <name evidence="9" type="ORF">Prubr_17440</name>
</gene>
<proteinExistence type="inferred from homology"/>
<accession>A0A810MYR4</accession>
<reference evidence="9" key="1">
    <citation type="submission" date="2020-08" db="EMBL/GenBank/DDBJ databases">
        <title>Whole genome shotgun sequence of Polymorphospora rubra NBRC 101157.</title>
        <authorList>
            <person name="Komaki H."/>
            <person name="Tamura T."/>
        </authorList>
    </citation>
    <scope>NUCLEOTIDE SEQUENCE</scope>
    <source>
        <strain evidence="9">NBRC 101157</strain>
    </source>
</reference>
<protein>
    <submittedName>
        <fullName evidence="9">Iron ABC transporter permease</fullName>
    </submittedName>
</protein>
<evidence type="ECO:0000256" key="3">
    <source>
        <dbReference type="ARBA" id="ARBA00022448"/>
    </source>
</evidence>
<keyword evidence="10" id="KW-1185">Reference proteome</keyword>
<evidence type="ECO:0000256" key="8">
    <source>
        <dbReference type="SAM" id="Phobius"/>
    </source>
</evidence>
<feature type="transmembrane region" description="Helical" evidence="8">
    <location>
        <begin position="130"/>
        <end position="149"/>
    </location>
</feature>
<evidence type="ECO:0000256" key="2">
    <source>
        <dbReference type="ARBA" id="ARBA00007935"/>
    </source>
</evidence>
<evidence type="ECO:0000256" key="7">
    <source>
        <dbReference type="ARBA" id="ARBA00023136"/>
    </source>
</evidence>
<dbReference type="KEGG" id="pry:Prubr_17440"/>
<dbReference type="InterPro" id="IPR000522">
    <property type="entry name" value="ABC_transptr_permease_BtuC"/>
</dbReference>
<dbReference type="AlphaFoldDB" id="A0A810MYR4"/>
<keyword evidence="5 8" id="KW-0812">Transmembrane</keyword>
<evidence type="ECO:0000256" key="1">
    <source>
        <dbReference type="ARBA" id="ARBA00004651"/>
    </source>
</evidence>
<evidence type="ECO:0000256" key="6">
    <source>
        <dbReference type="ARBA" id="ARBA00022989"/>
    </source>
</evidence>
<evidence type="ECO:0000256" key="4">
    <source>
        <dbReference type="ARBA" id="ARBA00022475"/>
    </source>
</evidence>
<keyword evidence="7 8" id="KW-0472">Membrane</keyword>
<dbReference type="Gene3D" id="1.10.3470.10">
    <property type="entry name" value="ABC transporter involved in vitamin B12 uptake, BtuC"/>
    <property type="match status" value="1"/>
</dbReference>
<feature type="transmembrane region" description="Helical" evidence="8">
    <location>
        <begin position="296"/>
        <end position="314"/>
    </location>
</feature>
<feature type="transmembrane region" description="Helical" evidence="8">
    <location>
        <begin position="205"/>
        <end position="231"/>
    </location>
</feature>
<keyword evidence="4" id="KW-1003">Cell membrane</keyword>
<feature type="transmembrane region" description="Helical" evidence="8">
    <location>
        <begin position="18"/>
        <end position="38"/>
    </location>
</feature>
<dbReference type="PANTHER" id="PTHR30472:SF1">
    <property type="entry name" value="FE(3+) DICITRATE TRANSPORT SYSTEM PERMEASE PROTEIN FECC-RELATED"/>
    <property type="match status" value="1"/>
</dbReference>
<dbReference type="Proteomes" id="UP000680866">
    <property type="component" value="Chromosome"/>
</dbReference>
<dbReference type="GO" id="GO:0033214">
    <property type="term" value="P:siderophore-iron import into cell"/>
    <property type="evidence" value="ECO:0007669"/>
    <property type="project" value="TreeGrafter"/>
</dbReference>
<keyword evidence="6 8" id="KW-1133">Transmembrane helix</keyword>
<feature type="transmembrane region" description="Helical" evidence="8">
    <location>
        <begin position="321"/>
        <end position="338"/>
    </location>
</feature>
<dbReference type="InterPro" id="IPR037294">
    <property type="entry name" value="ABC_BtuC-like"/>
</dbReference>
<sequence length="345" mass="35115">MTATLHPPPVRRTTGTRLLGLAGGLALLAVVCLLSIAFGTRQIPIGQVVDSFVDPGRVPADVLAIVRGVRIPRTALGLLAGASIGLAGAVMQGLTRNPLADPGLLGVSAGAAFGIVVAIALLNVTGVYGYVWFALLGALLASTVVYLLGGLGRGGATPVKLALAGVGVTLLIGSLTSAIVLSSPLALDRFRFWTAGSIAGQDAGVVLRVLPFLAAGVVLALGTAPALNSLALGDQVARALGQRIGWIRLQGALAVTLLAAGAVAVTGPIVFVGLVVPHLVRMVTGPDYRWLLPYTIVYSPALLLAADVAGRIVARPGEIQVGVIVAFIGGPFFIALVRRRRLAEL</sequence>
<dbReference type="EMBL" id="AP023359">
    <property type="protein sequence ID" value="BCJ64723.1"/>
    <property type="molecule type" value="Genomic_DNA"/>
</dbReference>
<dbReference type="FunFam" id="1.10.3470.10:FF:000001">
    <property type="entry name" value="Vitamin B12 ABC transporter permease BtuC"/>
    <property type="match status" value="1"/>
</dbReference>
<comment type="subcellular location">
    <subcellularLocation>
        <location evidence="1">Cell membrane</location>
        <topology evidence="1">Multi-pass membrane protein</topology>
    </subcellularLocation>
</comment>
<dbReference type="GO" id="GO:0022857">
    <property type="term" value="F:transmembrane transporter activity"/>
    <property type="evidence" value="ECO:0007669"/>
    <property type="project" value="InterPro"/>
</dbReference>